<sequence>MLTSFTHLFVSIAQIHFILHIFGIQLFLLFFLNFFNLKFLFSHGIWNLAILKGKSN</sequence>
<evidence type="ECO:0000313" key="2">
    <source>
        <dbReference type="EMBL" id="MBX36574.1"/>
    </source>
</evidence>
<reference evidence="2" key="1">
    <citation type="submission" date="2018-02" db="EMBL/GenBank/DDBJ databases">
        <title>Rhizophora mucronata_Transcriptome.</title>
        <authorList>
            <person name="Meera S.P."/>
            <person name="Sreeshan A."/>
            <person name="Augustine A."/>
        </authorList>
    </citation>
    <scope>NUCLEOTIDE SEQUENCE</scope>
    <source>
        <tissue evidence="2">Leaf</tissue>
    </source>
</reference>
<keyword evidence="1" id="KW-0812">Transmembrane</keyword>
<accession>A0A2P2N279</accession>
<protein>
    <submittedName>
        <fullName evidence="2">Uncharacterized protein</fullName>
    </submittedName>
</protein>
<organism evidence="2">
    <name type="scientific">Rhizophora mucronata</name>
    <name type="common">Asiatic mangrove</name>
    <dbReference type="NCBI Taxonomy" id="61149"/>
    <lineage>
        <taxon>Eukaryota</taxon>
        <taxon>Viridiplantae</taxon>
        <taxon>Streptophyta</taxon>
        <taxon>Embryophyta</taxon>
        <taxon>Tracheophyta</taxon>
        <taxon>Spermatophyta</taxon>
        <taxon>Magnoliopsida</taxon>
        <taxon>eudicotyledons</taxon>
        <taxon>Gunneridae</taxon>
        <taxon>Pentapetalae</taxon>
        <taxon>rosids</taxon>
        <taxon>fabids</taxon>
        <taxon>Malpighiales</taxon>
        <taxon>Rhizophoraceae</taxon>
        <taxon>Rhizophora</taxon>
    </lineage>
</organism>
<dbReference type="AlphaFoldDB" id="A0A2P2N279"/>
<keyword evidence="1" id="KW-0472">Membrane</keyword>
<evidence type="ECO:0000256" key="1">
    <source>
        <dbReference type="SAM" id="Phobius"/>
    </source>
</evidence>
<name>A0A2P2N279_RHIMU</name>
<dbReference type="EMBL" id="GGEC01056090">
    <property type="protein sequence ID" value="MBX36574.1"/>
    <property type="molecule type" value="Transcribed_RNA"/>
</dbReference>
<feature type="transmembrane region" description="Helical" evidence="1">
    <location>
        <begin position="12"/>
        <end position="35"/>
    </location>
</feature>
<keyword evidence="1" id="KW-1133">Transmembrane helix</keyword>
<proteinExistence type="predicted"/>